<organism evidence="9 10">
    <name type="scientific">Mariniblastus fucicola</name>
    <dbReference type="NCBI Taxonomy" id="980251"/>
    <lineage>
        <taxon>Bacteria</taxon>
        <taxon>Pseudomonadati</taxon>
        <taxon>Planctomycetota</taxon>
        <taxon>Planctomycetia</taxon>
        <taxon>Pirellulales</taxon>
        <taxon>Pirellulaceae</taxon>
        <taxon>Mariniblastus</taxon>
    </lineage>
</organism>
<dbReference type="Proteomes" id="UP000322214">
    <property type="component" value="Chromosome"/>
</dbReference>
<feature type="region of interest" description="Disordered" evidence="7">
    <location>
        <begin position="688"/>
        <end position="716"/>
    </location>
</feature>
<evidence type="ECO:0000256" key="2">
    <source>
        <dbReference type="ARBA" id="ARBA00008524"/>
    </source>
</evidence>
<evidence type="ECO:0000256" key="7">
    <source>
        <dbReference type="SAM" id="MobiDB-lite"/>
    </source>
</evidence>
<dbReference type="InterPro" id="IPR005151">
    <property type="entry name" value="Tail-specific_protease"/>
</dbReference>
<keyword evidence="6" id="KW-0720">Serine protease</keyword>
<keyword evidence="5" id="KW-0378">Hydrolase</keyword>
<feature type="compositionally biased region" description="Basic and acidic residues" evidence="7">
    <location>
        <begin position="1209"/>
        <end position="1227"/>
    </location>
</feature>
<keyword evidence="10" id="KW-1185">Reference proteome</keyword>
<feature type="region of interest" description="Disordered" evidence="7">
    <location>
        <begin position="551"/>
        <end position="605"/>
    </location>
</feature>
<dbReference type="Pfam" id="PF14684">
    <property type="entry name" value="Tricorn_C1"/>
    <property type="match status" value="1"/>
</dbReference>
<dbReference type="InterPro" id="IPR029414">
    <property type="entry name" value="Tricorn_PDZ"/>
</dbReference>
<dbReference type="SUPFAM" id="SSF69304">
    <property type="entry name" value="Tricorn protease N-terminal domain"/>
    <property type="match status" value="2"/>
</dbReference>
<feature type="compositionally biased region" description="Acidic residues" evidence="7">
    <location>
        <begin position="579"/>
        <end position="599"/>
    </location>
</feature>
<dbReference type="Gene3D" id="2.30.42.10">
    <property type="match status" value="1"/>
</dbReference>
<dbReference type="InterPro" id="IPR001478">
    <property type="entry name" value="PDZ"/>
</dbReference>
<dbReference type="Pfam" id="PF03572">
    <property type="entry name" value="Peptidase_S41"/>
    <property type="match status" value="1"/>
</dbReference>
<evidence type="ECO:0000256" key="4">
    <source>
        <dbReference type="ARBA" id="ARBA00022670"/>
    </source>
</evidence>
<dbReference type="RefSeq" id="WP_148618855.1">
    <property type="nucleotide sequence ID" value="NZ_CP042912.1"/>
</dbReference>
<dbReference type="InterPro" id="IPR029045">
    <property type="entry name" value="ClpP/crotonase-like_dom_sf"/>
</dbReference>
<sequence length="1236" mass="136838">MSPEKIRLAVLSSAIVLASQLFGHANLANAQSQPSAGMMRFPDVSEQHIVFSFANDLWIVDRDGGTAMPLASPDGAERFPRFSPDGKSIAFTGNYDGNTDVYVIPTSGGLPERWTWHPTSEWVCDWTPDGKSVLYMSNGMAGLQRQPQLFTVSQEQPLPKKLPVPYGSNGSISEDGKWLAYTPHSRDQRTWKRYRGGMASDVWLFNLKTNESEKITDFDGTDSLPMWHGSDLYYISDDGPESRLNIWKYDTETKDRTQVTAFDQFDCKWPAIGPGAEGEGEIVFSLGSELRLLNLKSGESKVVEVTIPGDRPRLRKQKIDASKFMESGDISPTGKRVCVGARGDVWSLPAEKGTPRNLTRTDGVAERDPTWSPDGRWIAYFADATGEYELYVTQSDGRGETKQLTDDGECFRSDPVWSPDSKHIAFTDKTGAIYLHTIDGETRLVARDPHANIPDISWAHDSNWLTYSLRGDDKAGVFAAWIYNVSDESKHQITSGFFHAQSPVFDREGKFLYFTSPRSFNKPEYEDVGQSFIYKDTQVVLAVPLRADVELPMLPESDEEEWEDEDSEGKDSKDSKDSDAEEDDDKKDDSDDEESDDSDPLSGVWSITLDSDAIPKEARHAILSLELANDGSVSGSADTPGGEATITEGSFDADSGKLKLTVEAGEEGEVTVEAVVKDGELSGTVTLQGMKIPISGERSEDEDDSDGEGKSKKKKKKVEPLEIDFDGITRRSFQLPIEQGSLGRLAVNDKNQLIYVRSGEGASIMLYDMHDDEPEEKTVVSGTGIFALSADGKKMLVFKDEKGYVVSASAGQKLEDTVPTSGMHVMIDPRKEWKQVFTDAWRIERDYFYDPNMHGVDWKAIRKHYASMLDDCTSRDDVGFVIGEMIAELNVGHAYYRGVEVDKAPKGSNVGLLGCTFESEDGRYRVGTIFEGAEWDTDARSPLRRVGIKEGDFILEVNGVELSDETSPYAAFEGLAGAITTLTISEDSELDAEDKRVVIKPMGSDDQLRFRHWIESNRAYVDEKSKGKIGYVYLVNTGVPGQNDLFRQFYGQTAKEALIIDDRWNGGGQIPTRFIELLNRPVTNYWAKRDGRDMTWPPDAHHGPKCMLINGMAGSGGDMFPALFKQAGLGKLIGMRTWGGLVGISGNPSMIDGSGITAPTFAYYEKDGTWGIEGHGVDPDEEVVDDPAKMLDGKDPQLDAAVKQLLKEIKSDGYRKPDRPQYPDRSKGVGIADEDR</sequence>
<dbReference type="Pfam" id="PF14685">
    <property type="entry name" value="PDZ_Tricorn"/>
    <property type="match status" value="1"/>
</dbReference>
<proteinExistence type="inferred from homology"/>
<dbReference type="SUPFAM" id="SSF52096">
    <property type="entry name" value="ClpP/crotonase"/>
    <property type="match status" value="1"/>
</dbReference>
<evidence type="ECO:0000259" key="8">
    <source>
        <dbReference type="PROSITE" id="PS50106"/>
    </source>
</evidence>
<dbReference type="Gene3D" id="3.90.226.10">
    <property type="entry name" value="2-enoyl-CoA Hydratase, Chain A, domain 1"/>
    <property type="match status" value="1"/>
</dbReference>
<comment type="subcellular location">
    <subcellularLocation>
        <location evidence="1">Cytoplasm</location>
    </subcellularLocation>
</comment>
<reference evidence="9 10" key="1">
    <citation type="submission" date="2019-08" db="EMBL/GenBank/DDBJ databases">
        <title>Deep-cultivation of Planctomycetes and their phenomic and genomic characterization uncovers novel biology.</title>
        <authorList>
            <person name="Wiegand S."/>
            <person name="Jogler M."/>
            <person name="Boedeker C."/>
            <person name="Pinto D."/>
            <person name="Vollmers J."/>
            <person name="Rivas-Marin E."/>
            <person name="Kohn T."/>
            <person name="Peeters S.H."/>
            <person name="Heuer A."/>
            <person name="Rast P."/>
            <person name="Oberbeckmann S."/>
            <person name="Bunk B."/>
            <person name="Jeske O."/>
            <person name="Meyerdierks A."/>
            <person name="Storesund J.E."/>
            <person name="Kallscheuer N."/>
            <person name="Luecker S."/>
            <person name="Lage O.M."/>
            <person name="Pohl T."/>
            <person name="Merkel B.J."/>
            <person name="Hornburger P."/>
            <person name="Mueller R.-W."/>
            <person name="Bruemmer F."/>
            <person name="Labrenz M."/>
            <person name="Spormann A.M."/>
            <person name="Op den Camp H."/>
            <person name="Overmann J."/>
            <person name="Amann R."/>
            <person name="Jetten M.S.M."/>
            <person name="Mascher T."/>
            <person name="Medema M.H."/>
            <person name="Devos D.P."/>
            <person name="Kaster A.-K."/>
            <person name="Ovreas L."/>
            <person name="Rohde M."/>
            <person name="Galperin M.Y."/>
            <person name="Jogler C."/>
        </authorList>
    </citation>
    <scope>NUCLEOTIDE SEQUENCE [LARGE SCALE GENOMIC DNA]</scope>
    <source>
        <strain evidence="9 10">FC18</strain>
    </source>
</reference>
<dbReference type="SMART" id="SM00245">
    <property type="entry name" value="TSPc"/>
    <property type="match status" value="1"/>
</dbReference>
<feature type="region of interest" description="Disordered" evidence="7">
    <location>
        <begin position="630"/>
        <end position="650"/>
    </location>
</feature>
<protein>
    <recommendedName>
        <fullName evidence="8">PDZ domain-containing protein</fullName>
    </recommendedName>
</protein>
<dbReference type="PANTHER" id="PTHR43253:SF1">
    <property type="entry name" value="TRICORN PROTEASE HOMOLOG 2-RELATED"/>
    <property type="match status" value="1"/>
</dbReference>
<feature type="compositionally biased region" description="Acidic residues" evidence="7">
    <location>
        <begin position="556"/>
        <end position="568"/>
    </location>
</feature>
<dbReference type="GO" id="GO:0008236">
    <property type="term" value="F:serine-type peptidase activity"/>
    <property type="evidence" value="ECO:0007669"/>
    <property type="project" value="UniProtKB-KW"/>
</dbReference>
<evidence type="ECO:0000256" key="5">
    <source>
        <dbReference type="ARBA" id="ARBA00022801"/>
    </source>
</evidence>
<gene>
    <name evidence="9" type="ORF">MFFC18_27610</name>
</gene>
<dbReference type="CDD" id="cd07562">
    <property type="entry name" value="Peptidase_S41_TRI"/>
    <property type="match status" value="1"/>
</dbReference>
<dbReference type="SUPFAM" id="SSF50156">
    <property type="entry name" value="PDZ domain-like"/>
    <property type="match status" value="1"/>
</dbReference>
<feature type="domain" description="PDZ" evidence="8">
    <location>
        <begin position="898"/>
        <end position="966"/>
    </location>
</feature>
<keyword evidence="3" id="KW-0963">Cytoplasm</keyword>
<dbReference type="Gene3D" id="2.120.10.60">
    <property type="entry name" value="Tricorn protease N-terminal domain"/>
    <property type="match status" value="1"/>
</dbReference>
<dbReference type="STRING" id="980251.GCA_001642875_05111"/>
<feature type="compositionally biased region" description="Basic and acidic residues" evidence="7">
    <location>
        <begin position="569"/>
        <end position="578"/>
    </location>
</feature>
<dbReference type="OrthoDB" id="269409at2"/>
<name>A0A5B9P935_9BACT</name>
<dbReference type="Gene3D" id="3.30.750.44">
    <property type="match status" value="1"/>
</dbReference>
<feature type="region of interest" description="Disordered" evidence="7">
    <location>
        <begin position="1209"/>
        <end position="1236"/>
    </location>
</feature>
<evidence type="ECO:0000256" key="1">
    <source>
        <dbReference type="ARBA" id="ARBA00004496"/>
    </source>
</evidence>
<dbReference type="GO" id="GO:0005737">
    <property type="term" value="C:cytoplasm"/>
    <property type="evidence" value="ECO:0007669"/>
    <property type="project" value="UniProtKB-SubCell"/>
</dbReference>
<dbReference type="Pfam" id="PF26549">
    <property type="entry name" value="Tricorn_N"/>
    <property type="match status" value="1"/>
</dbReference>
<dbReference type="InterPro" id="IPR028204">
    <property type="entry name" value="Tricorn_C1"/>
</dbReference>
<evidence type="ECO:0000256" key="3">
    <source>
        <dbReference type="ARBA" id="ARBA00022490"/>
    </source>
</evidence>
<dbReference type="AlphaFoldDB" id="A0A5B9P935"/>
<evidence type="ECO:0000313" key="9">
    <source>
        <dbReference type="EMBL" id="QEG22874.1"/>
    </source>
</evidence>
<dbReference type="PROSITE" id="PS50106">
    <property type="entry name" value="PDZ"/>
    <property type="match status" value="1"/>
</dbReference>
<dbReference type="Pfam" id="PF26550">
    <property type="entry name" value="Tricorn_2nd"/>
    <property type="match status" value="1"/>
</dbReference>
<evidence type="ECO:0000256" key="6">
    <source>
        <dbReference type="ARBA" id="ARBA00022825"/>
    </source>
</evidence>
<dbReference type="InterPro" id="IPR015943">
    <property type="entry name" value="WD40/YVTN_repeat-like_dom_sf"/>
</dbReference>
<comment type="similarity">
    <text evidence="2">Belongs to the peptidase S41B family.</text>
</comment>
<dbReference type="KEGG" id="mff:MFFC18_27610"/>
<accession>A0A5B9P935</accession>
<dbReference type="PANTHER" id="PTHR43253">
    <property type="entry name" value="TRICORN PROTEASE HOMOLOG 2-RELATED"/>
    <property type="match status" value="1"/>
</dbReference>
<dbReference type="GO" id="GO:0006508">
    <property type="term" value="P:proteolysis"/>
    <property type="evidence" value="ECO:0007669"/>
    <property type="project" value="UniProtKB-KW"/>
</dbReference>
<evidence type="ECO:0000313" key="10">
    <source>
        <dbReference type="Proteomes" id="UP000322214"/>
    </source>
</evidence>
<dbReference type="EMBL" id="CP042912">
    <property type="protein sequence ID" value="QEG22874.1"/>
    <property type="molecule type" value="Genomic_DNA"/>
</dbReference>
<dbReference type="InterPro" id="IPR012393">
    <property type="entry name" value="Tricorn_protease"/>
</dbReference>
<dbReference type="InterPro" id="IPR036034">
    <property type="entry name" value="PDZ_sf"/>
</dbReference>
<dbReference type="Gene3D" id="2.130.10.10">
    <property type="entry name" value="YVTN repeat-like/Quinoprotein amine dehydrogenase"/>
    <property type="match status" value="2"/>
</dbReference>
<keyword evidence="4" id="KW-0645">Protease</keyword>